<evidence type="ECO:0000313" key="2">
    <source>
        <dbReference type="Proteomes" id="UP000019109"/>
    </source>
</evidence>
<gene>
    <name evidence="1" type="ORF">JCM21531_2867</name>
</gene>
<dbReference type="AlphaFoldDB" id="W4V7J5"/>
<accession>W4V7J5</accession>
<reference evidence="1" key="1">
    <citation type="journal article" date="2014" name="Genome Announc.">
        <title>Draft Genome Sequence of Clostridium straminisolvens Strain JCM 21531T, Isolated from a Cellulose-Degrading Bacterial Community.</title>
        <authorList>
            <person name="Yuki M."/>
            <person name="Oshima K."/>
            <person name="Suda W."/>
            <person name="Sakamoto M."/>
            <person name="Kitamura K."/>
            <person name="Iida T."/>
            <person name="Hattori M."/>
            <person name="Ohkuma M."/>
        </authorList>
    </citation>
    <scope>NUCLEOTIDE SEQUENCE [LARGE SCALE GENOMIC DNA]</scope>
    <source>
        <strain evidence="1">JCM 21531</strain>
    </source>
</reference>
<dbReference type="EMBL" id="BAVR01000035">
    <property type="protein sequence ID" value="GAE89350.1"/>
    <property type="molecule type" value="Genomic_DNA"/>
</dbReference>
<organism evidence="1 2">
    <name type="scientific">Acetivibrio straminisolvens JCM 21531</name>
    <dbReference type="NCBI Taxonomy" id="1294263"/>
    <lineage>
        <taxon>Bacteria</taxon>
        <taxon>Bacillati</taxon>
        <taxon>Bacillota</taxon>
        <taxon>Clostridia</taxon>
        <taxon>Eubacteriales</taxon>
        <taxon>Oscillospiraceae</taxon>
        <taxon>Acetivibrio</taxon>
    </lineage>
</organism>
<keyword evidence="2" id="KW-1185">Reference proteome</keyword>
<name>W4V7J5_9FIRM</name>
<proteinExistence type="predicted"/>
<sequence length="64" mass="7422">MFHGRISEAVSTGGNLCLKANKIANHLNKLHDFRINQGNLKWCKCWKKYLERIQIAQIDNVINI</sequence>
<dbReference type="Proteomes" id="UP000019109">
    <property type="component" value="Unassembled WGS sequence"/>
</dbReference>
<comment type="caution">
    <text evidence="1">The sequence shown here is derived from an EMBL/GenBank/DDBJ whole genome shotgun (WGS) entry which is preliminary data.</text>
</comment>
<evidence type="ECO:0000313" key="1">
    <source>
        <dbReference type="EMBL" id="GAE89350.1"/>
    </source>
</evidence>
<protein>
    <submittedName>
        <fullName evidence="1">Uncharacterized protein</fullName>
    </submittedName>
</protein>